<dbReference type="Gene3D" id="1.20.58.340">
    <property type="entry name" value="Magnesium transport protein CorA, transmembrane region"/>
    <property type="match status" value="2"/>
</dbReference>
<dbReference type="Proteomes" id="UP000789941">
    <property type="component" value="Unassembled WGS sequence"/>
</dbReference>
<protein>
    <recommendedName>
        <fullName evidence="8">Magnesium transport protein CorA</fullName>
    </recommendedName>
</protein>
<feature type="transmembrane region" description="Helical" evidence="8">
    <location>
        <begin position="332"/>
        <end position="352"/>
    </location>
</feature>
<dbReference type="SUPFAM" id="SSF143865">
    <property type="entry name" value="CorA soluble domain-like"/>
    <property type="match status" value="1"/>
</dbReference>
<evidence type="ECO:0000313" key="10">
    <source>
        <dbReference type="Proteomes" id="UP000789941"/>
    </source>
</evidence>
<evidence type="ECO:0000256" key="2">
    <source>
        <dbReference type="ARBA" id="ARBA00009765"/>
    </source>
</evidence>
<dbReference type="InterPro" id="IPR045861">
    <property type="entry name" value="CorA_cytoplasmic_dom"/>
</dbReference>
<evidence type="ECO:0000256" key="6">
    <source>
        <dbReference type="ARBA" id="ARBA00022989"/>
    </source>
</evidence>
<dbReference type="InterPro" id="IPR002523">
    <property type="entry name" value="MgTranspt_CorA/ZnTranspt_ZntB"/>
</dbReference>
<keyword evidence="4 8" id="KW-1003">Cell membrane</keyword>
<dbReference type="EMBL" id="CABMJJ010000009">
    <property type="protein sequence ID" value="VVC04396.1"/>
    <property type="molecule type" value="Genomic_DNA"/>
</dbReference>
<dbReference type="FunFam" id="1.20.58.340:FF:000012">
    <property type="entry name" value="Magnesium transport protein CorA"/>
    <property type="match status" value="1"/>
</dbReference>
<evidence type="ECO:0000256" key="3">
    <source>
        <dbReference type="ARBA" id="ARBA00022448"/>
    </source>
</evidence>
<dbReference type="GO" id="GO:0050897">
    <property type="term" value="F:cobalt ion binding"/>
    <property type="evidence" value="ECO:0007669"/>
    <property type="project" value="TreeGrafter"/>
</dbReference>
<dbReference type="PANTHER" id="PTHR46494">
    <property type="entry name" value="CORA FAMILY METAL ION TRANSPORTER (EUROFUNG)"/>
    <property type="match status" value="1"/>
</dbReference>
<keyword evidence="6 8" id="KW-1133">Transmembrane helix</keyword>
<dbReference type="Pfam" id="PF01544">
    <property type="entry name" value="CorA"/>
    <property type="match status" value="1"/>
</dbReference>
<dbReference type="InterPro" id="IPR004488">
    <property type="entry name" value="Mg/Co-transport_prot_CorA"/>
</dbReference>
<keyword evidence="8" id="KW-0460">Magnesium</keyword>
<comment type="function">
    <text evidence="8">Mediates influx of magnesium ions.</text>
</comment>
<reference evidence="9 10" key="1">
    <citation type="submission" date="2019-08" db="EMBL/GenBank/DDBJ databases">
        <authorList>
            <person name="Vazquez-Campos X."/>
        </authorList>
    </citation>
    <scope>NUCLEOTIDE SEQUENCE [LARGE SCALE GENOMIC DNA]</scope>
    <source>
        <strain evidence="9">LFW-283_2</strain>
    </source>
</reference>
<dbReference type="CDD" id="cd12828">
    <property type="entry name" value="TmCorA-like_1"/>
    <property type="match status" value="1"/>
</dbReference>
<evidence type="ECO:0000256" key="4">
    <source>
        <dbReference type="ARBA" id="ARBA00022475"/>
    </source>
</evidence>
<dbReference type="GO" id="GO:0015095">
    <property type="term" value="F:magnesium ion transmembrane transporter activity"/>
    <property type="evidence" value="ECO:0007669"/>
    <property type="project" value="UniProtKB-UniRule"/>
</dbReference>
<dbReference type="GO" id="GO:0000287">
    <property type="term" value="F:magnesium ion binding"/>
    <property type="evidence" value="ECO:0007669"/>
    <property type="project" value="TreeGrafter"/>
</dbReference>
<accession>A0A5E4LWZ2</accession>
<keyword evidence="8" id="KW-0406">Ion transport</keyword>
<dbReference type="AlphaFoldDB" id="A0A5E4LWZ2"/>
<name>A0A5E4LWZ2_9ARCH</name>
<keyword evidence="5 8" id="KW-0812">Transmembrane</keyword>
<dbReference type="NCBIfam" id="TIGR00383">
    <property type="entry name" value="corA"/>
    <property type="match status" value="1"/>
</dbReference>
<evidence type="ECO:0000256" key="1">
    <source>
        <dbReference type="ARBA" id="ARBA00004651"/>
    </source>
</evidence>
<dbReference type="GO" id="GO:0015087">
    <property type="term" value="F:cobalt ion transmembrane transporter activity"/>
    <property type="evidence" value="ECO:0007669"/>
    <property type="project" value="UniProtKB-UniRule"/>
</dbReference>
<dbReference type="SUPFAM" id="SSF144083">
    <property type="entry name" value="Magnesium transport protein CorA, transmembrane region"/>
    <property type="match status" value="1"/>
</dbReference>
<proteinExistence type="inferred from homology"/>
<evidence type="ECO:0000313" key="9">
    <source>
        <dbReference type="EMBL" id="VVC04396.1"/>
    </source>
</evidence>
<feature type="transmembrane region" description="Helical" evidence="8">
    <location>
        <begin position="300"/>
        <end position="320"/>
    </location>
</feature>
<organism evidence="9 10">
    <name type="scientific">Candidatus Bilamarchaeum dharawalense</name>
    <dbReference type="NCBI Taxonomy" id="2885759"/>
    <lineage>
        <taxon>Archaea</taxon>
        <taxon>Candidatus Micrarchaeota</taxon>
        <taxon>Candidatus Micrarchaeia</taxon>
        <taxon>Candidatus Anstonellales</taxon>
        <taxon>Candidatus Bilamarchaeaceae</taxon>
        <taxon>Candidatus Bilamarchaeum</taxon>
    </lineage>
</organism>
<dbReference type="GO" id="GO:0005886">
    <property type="term" value="C:plasma membrane"/>
    <property type="evidence" value="ECO:0007669"/>
    <property type="project" value="UniProtKB-SubCell"/>
</dbReference>
<gene>
    <name evidence="8 9" type="primary">corA</name>
    <name evidence="9" type="ORF">LFW2832_00921</name>
</gene>
<dbReference type="InterPro" id="IPR045863">
    <property type="entry name" value="CorA_TM1_TM2"/>
</dbReference>
<evidence type="ECO:0000256" key="7">
    <source>
        <dbReference type="ARBA" id="ARBA00023136"/>
    </source>
</evidence>
<sequence length="358" mass="41726">MLSTFMKKRSRKTGLPPGTPIFIGDKKTDKTSIYLFDYNNKSFCEHSTDSVKACLPYKDRSTVTWVDVDGLQDVELLQHLGHGFELHPLVMEDILNTGQRPKVEDQGKYLYIVLRMLRYDEQKEKVESEQFSIILSKNFVLTFQEGCMDLFDPIREQIRTKKGRIREYGTDYLVYSLIDIVIDNYFVILEKIGEKIEVLENELVTNPNPKTLNQIHHLKREIILLRKSVWPLREVINYLIHLGGERNGLIRPTTKIFLRDVYDHTIEIIESMETIRDILSGMLDIYLSSVSHRLNEVMKVLTIIATIFIPLTFVAGVYGMNFKFMPELESPYGYPAILIIMSLVAGTMLLYFRRKKWI</sequence>
<comment type="subcellular location">
    <subcellularLocation>
        <location evidence="1">Cell membrane</location>
        <topology evidence="1">Multi-pass membrane protein</topology>
    </subcellularLocation>
    <subcellularLocation>
        <location evidence="8">Membrane</location>
        <topology evidence="8">Multi-pass membrane protein</topology>
    </subcellularLocation>
</comment>
<keyword evidence="7 8" id="KW-0472">Membrane</keyword>
<dbReference type="Gene3D" id="3.30.460.20">
    <property type="entry name" value="CorA soluble domain-like"/>
    <property type="match status" value="1"/>
</dbReference>
<dbReference type="PANTHER" id="PTHR46494:SF1">
    <property type="entry name" value="CORA FAMILY METAL ION TRANSPORTER (EUROFUNG)"/>
    <property type="match status" value="1"/>
</dbReference>
<evidence type="ECO:0000256" key="8">
    <source>
        <dbReference type="RuleBase" id="RU362010"/>
    </source>
</evidence>
<evidence type="ECO:0000256" key="5">
    <source>
        <dbReference type="ARBA" id="ARBA00022692"/>
    </source>
</evidence>
<comment type="caution">
    <text evidence="9">The sequence shown here is derived from an EMBL/GenBank/DDBJ whole genome shotgun (WGS) entry which is preliminary data.</text>
</comment>
<keyword evidence="3 8" id="KW-0813">Transport</keyword>
<comment type="similarity">
    <text evidence="2 8">Belongs to the CorA metal ion transporter (MIT) (TC 1.A.35) family.</text>
</comment>